<dbReference type="AlphaFoldDB" id="A0A914YBD9"/>
<feature type="transmembrane region" description="Helical" evidence="1">
    <location>
        <begin position="29"/>
        <end position="50"/>
    </location>
</feature>
<protein>
    <submittedName>
        <fullName evidence="3">Uncharacterized protein</fullName>
    </submittedName>
</protein>
<keyword evidence="2" id="KW-1185">Reference proteome</keyword>
<accession>A0A914YBD9</accession>
<name>A0A914YBD9_9BILA</name>
<dbReference type="Proteomes" id="UP000887577">
    <property type="component" value="Unplaced"/>
</dbReference>
<evidence type="ECO:0000256" key="1">
    <source>
        <dbReference type="SAM" id="Phobius"/>
    </source>
</evidence>
<reference evidence="3" key="1">
    <citation type="submission" date="2022-11" db="UniProtKB">
        <authorList>
            <consortium name="WormBaseParasite"/>
        </authorList>
    </citation>
    <scope>IDENTIFICATION</scope>
</reference>
<evidence type="ECO:0000313" key="2">
    <source>
        <dbReference type="Proteomes" id="UP000887577"/>
    </source>
</evidence>
<proteinExistence type="predicted"/>
<keyword evidence="1" id="KW-0812">Transmembrane</keyword>
<keyword evidence="1" id="KW-0472">Membrane</keyword>
<sequence length="116" mass="14042">MKFLKQYKNRLCDCTRYSDEDEIHVNRDIPYKTFLILFVLQLFVSLRVLAIKNFTAFDFLFPCNLEEIDKNITTIYDLKQLRDDLWFTKDKRKKWAKIGDIFFSCFYANFLNVGEI</sequence>
<keyword evidence="1" id="KW-1133">Transmembrane helix</keyword>
<dbReference type="WBParaSite" id="PSU_v2.g14803.t1">
    <property type="protein sequence ID" value="PSU_v2.g14803.t1"/>
    <property type="gene ID" value="PSU_v2.g14803"/>
</dbReference>
<organism evidence="2 3">
    <name type="scientific">Panagrolaimus superbus</name>
    <dbReference type="NCBI Taxonomy" id="310955"/>
    <lineage>
        <taxon>Eukaryota</taxon>
        <taxon>Metazoa</taxon>
        <taxon>Ecdysozoa</taxon>
        <taxon>Nematoda</taxon>
        <taxon>Chromadorea</taxon>
        <taxon>Rhabditida</taxon>
        <taxon>Tylenchina</taxon>
        <taxon>Panagrolaimomorpha</taxon>
        <taxon>Panagrolaimoidea</taxon>
        <taxon>Panagrolaimidae</taxon>
        <taxon>Panagrolaimus</taxon>
    </lineage>
</organism>
<evidence type="ECO:0000313" key="3">
    <source>
        <dbReference type="WBParaSite" id="PSU_v2.g14803.t1"/>
    </source>
</evidence>